<evidence type="ECO:0000313" key="6">
    <source>
        <dbReference type="EMBL" id="AKH37700.1"/>
    </source>
</evidence>
<dbReference type="InterPro" id="IPR017871">
    <property type="entry name" value="ABC_transporter-like_CS"/>
</dbReference>
<evidence type="ECO:0000256" key="3">
    <source>
        <dbReference type="ARBA" id="ARBA00022741"/>
    </source>
</evidence>
<keyword evidence="3" id="KW-0547">Nucleotide-binding</keyword>
<dbReference type="EMBL" id="VNHT01000124">
    <property type="protein sequence ID" value="TYP70407.1"/>
    <property type="molecule type" value="Genomic_DNA"/>
</dbReference>
<gene>
    <name evidence="6" type="ORF">AAW31_07580</name>
    <name evidence="7" type="ORF">BCL69_11243</name>
</gene>
<dbReference type="PROSITE" id="PS50893">
    <property type="entry name" value="ABC_TRANSPORTER_2"/>
    <property type="match status" value="1"/>
</dbReference>
<reference evidence="7 9" key="3">
    <citation type="submission" date="2019-07" db="EMBL/GenBank/DDBJ databases">
        <title>Active sludge and wastewater microbial communities from Klosterneuburg, Austria.</title>
        <authorList>
            <person name="Wagner M."/>
        </authorList>
    </citation>
    <scope>NUCLEOTIDE SEQUENCE [LARGE SCALE GENOMIC DNA]</scope>
    <source>
        <strain evidence="7 9">Nm2</strain>
    </source>
</reference>
<evidence type="ECO:0000313" key="8">
    <source>
        <dbReference type="Proteomes" id="UP000034156"/>
    </source>
</evidence>
<dbReference type="KEGG" id="nco:AAW31_07580"/>
<dbReference type="InterPro" id="IPR003439">
    <property type="entry name" value="ABC_transporter-like_ATP-bd"/>
</dbReference>
<dbReference type="OrthoDB" id="9802264at2"/>
<dbReference type="InterPro" id="IPR027417">
    <property type="entry name" value="P-loop_NTPase"/>
</dbReference>
<dbReference type="Proteomes" id="UP000324176">
    <property type="component" value="Unassembled WGS sequence"/>
</dbReference>
<dbReference type="SUPFAM" id="SSF52540">
    <property type="entry name" value="P-loop containing nucleoside triphosphate hydrolases"/>
    <property type="match status" value="1"/>
</dbReference>
<keyword evidence="2" id="KW-0472">Membrane</keyword>
<evidence type="ECO:0000313" key="9">
    <source>
        <dbReference type="Proteomes" id="UP000324176"/>
    </source>
</evidence>
<dbReference type="RefSeq" id="WP_046849774.1">
    <property type="nucleotide sequence ID" value="NZ_CP011451.1"/>
</dbReference>
<dbReference type="PATRIC" id="fig|44574.3.peg.1839"/>
<accession>A0A0F7KBA4</accession>
<dbReference type="InterPro" id="IPR003593">
    <property type="entry name" value="AAA+_ATPase"/>
</dbReference>
<evidence type="ECO:0000256" key="2">
    <source>
        <dbReference type="ARBA" id="ARBA00022475"/>
    </source>
</evidence>
<dbReference type="PROSITE" id="PS00211">
    <property type="entry name" value="ABC_TRANSPORTER_1"/>
    <property type="match status" value="1"/>
</dbReference>
<keyword evidence="1" id="KW-0813">Transport</keyword>
<dbReference type="GO" id="GO:0005886">
    <property type="term" value="C:plasma membrane"/>
    <property type="evidence" value="ECO:0007669"/>
    <property type="project" value="TreeGrafter"/>
</dbReference>
<evidence type="ECO:0000313" key="7">
    <source>
        <dbReference type="EMBL" id="TYP70407.1"/>
    </source>
</evidence>
<dbReference type="GO" id="GO:0022857">
    <property type="term" value="F:transmembrane transporter activity"/>
    <property type="evidence" value="ECO:0007669"/>
    <property type="project" value="TreeGrafter"/>
</dbReference>
<dbReference type="CDD" id="cd03255">
    <property type="entry name" value="ABC_MJ0796_LolCDE_FtsE"/>
    <property type="match status" value="1"/>
</dbReference>
<feature type="domain" description="ABC transporter" evidence="5">
    <location>
        <begin position="21"/>
        <end position="245"/>
    </location>
</feature>
<keyword evidence="4 7" id="KW-0067">ATP-binding</keyword>
<evidence type="ECO:0000256" key="1">
    <source>
        <dbReference type="ARBA" id="ARBA00022448"/>
    </source>
</evidence>
<dbReference type="AlphaFoldDB" id="A0A0F7KBA4"/>
<dbReference type="PANTHER" id="PTHR24220:SF611">
    <property type="entry name" value="ATP-BINDING COMPONENT OF ABC TRANSPORTER-RELATED"/>
    <property type="match status" value="1"/>
</dbReference>
<dbReference type="InterPro" id="IPR017911">
    <property type="entry name" value="MacB-like_ATP-bd"/>
</dbReference>
<evidence type="ECO:0000259" key="5">
    <source>
        <dbReference type="PROSITE" id="PS50893"/>
    </source>
</evidence>
<organism evidence="6 8">
    <name type="scientific">Nitrosomonas communis</name>
    <dbReference type="NCBI Taxonomy" id="44574"/>
    <lineage>
        <taxon>Bacteria</taxon>
        <taxon>Pseudomonadati</taxon>
        <taxon>Pseudomonadota</taxon>
        <taxon>Betaproteobacteria</taxon>
        <taxon>Nitrosomonadales</taxon>
        <taxon>Nitrosomonadaceae</taxon>
        <taxon>Nitrosomonas</taxon>
    </lineage>
</organism>
<proteinExistence type="predicted"/>
<sequence length="246" mass="26912">MYSDSPENSTARVPDPVSFVIKISDLHFSYPGKRQPTVLNIPAWQVARGDRVFLKGPSGSGKSTLLNLLAGILVANQGRIEILGQDIAALSAHKRDRFRAAHIGIVFQQFNLIPYLSVLDNIRLAAHFGKKHITGLDLMAKQLFEALGLDHTLITKKASNLSVGQQQRVAIARALINAPEILIVDEPTSALDSDIRDAFMKILMEIGQIQGNTLIFVSHDTALTPHFHHVVNLAEINLAGGNQYVS</sequence>
<dbReference type="SMART" id="SM00382">
    <property type="entry name" value="AAA"/>
    <property type="match status" value="1"/>
</dbReference>
<reference evidence="6 8" key="2">
    <citation type="journal article" date="2016" name="Genome Announc.">
        <title>Genome Sequence of Nitrosomonas communis Strain Nm2, a Mesophilic Ammonia-Oxidizing Bacterium Isolated from Mediterranean Soil.</title>
        <authorList>
            <person name="Kozlowski J.A."/>
            <person name="Kits K.D."/>
            <person name="Stein L.Y."/>
        </authorList>
    </citation>
    <scope>NUCLEOTIDE SEQUENCE [LARGE SCALE GENOMIC DNA]</scope>
    <source>
        <strain evidence="6 8">Nm2</strain>
    </source>
</reference>
<keyword evidence="2" id="KW-1003">Cell membrane</keyword>
<name>A0A0F7KBA4_9PROT</name>
<dbReference type="GO" id="GO:0005524">
    <property type="term" value="F:ATP binding"/>
    <property type="evidence" value="ECO:0007669"/>
    <property type="project" value="UniProtKB-KW"/>
</dbReference>
<dbReference type="InterPro" id="IPR015854">
    <property type="entry name" value="ABC_transpr_LolD-like"/>
</dbReference>
<dbReference type="GO" id="GO:0016887">
    <property type="term" value="F:ATP hydrolysis activity"/>
    <property type="evidence" value="ECO:0007669"/>
    <property type="project" value="InterPro"/>
</dbReference>
<dbReference type="Pfam" id="PF00005">
    <property type="entry name" value="ABC_tran"/>
    <property type="match status" value="1"/>
</dbReference>
<dbReference type="PANTHER" id="PTHR24220">
    <property type="entry name" value="IMPORT ATP-BINDING PROTEIN"/>
    <property type="match status" value="1"/>
</dbReference>
<keyword evidence="8" id="KW-1185">Reference proteome</keyword>
<protein>
    <submittedName>
        <fullName evidence="7">Putative ABC transport system ATP-binding protein</fullName>
    </submittedName>
</protein>
<dbReference type="EMBL" id="CP011451">
    <property type="protein sequence ID" value="AKH37700.1"/>
    <property type="molecule type" value="Genomic_DNA"/>
</dbReference>
<dbReference type="Gene3D" id="3.40.50.300">
    <property type="entry name" value="P-loop containing nucleotide triphosphate hydrolases"/>
    <property type="match status" value="1"/>
</dbReference>
<evidence type="ECO:0000256" key="4">
    <source>
        <dbReference type="ARBA" id="ARBA00022840"/>
    </source>
</evidence>
<reference evidence="8" key="1">
    <citation type="submission" date="2015-05" db="EMBL/GenBank/DDBJ databases">
        <title>Draft genome of Nitrosomonas communis strain Nm2.</title>
        <authorList>
            <person name="Kozlowski J.A."/>
            <person name="Kits K.D."/>
            <person name="Stein L.Y."/>
        </authorList>
    </citation>
    <scope>NUCLEOTIDE SEQUENCE [LARGE SCALE GENOMIC DNA]</scope>
    <source>
        <strain evidence="8">Nm2</strain>
    </source>
</reference>
<dbReference type="Proteomes" id="UP000034156">
    <property type="component" value="Chromosome"/>
</dbReference>